<keyword evidence="2" id="KW-0547">Nucleotide-binding</keyword>
<reference evidence="5 6" key="1">
    <citation type="journal article" date="2020" name="ISME J.">
        <title>Comparative genomics reveals insights into cyanobacterial evolution and habitat adaptation.</title>
        <authorList>
            <person name="Chen M.Y."/>
            <person name="Teng W.K."/>
            <person name="Zhao L."/>
            <person name="Hu C.X."/>
            <person name="Zhou Y.K."/>
            <person name="Han B.P."/>
            <person name="Song L.R."/>
            <person name="Shu W.S."/>
        </authorList>
    </citation>
    <scope>NUCLEOTIDE SEQUENCE [LARGE SCALE GENOMIC DNA]</scope>
    <source>
        <strain evidence="5 6">FACHB-318</strain>
    </source>
</reference>
<dbReference type="InterPro" id="IPR027417">
    <property type="entry name" value="P-loop_NTPase"/>
</dbReference>
<comment type="caution">
    <text evidence="5">The sequence shown here is derived from an EMBL/GenBank/DDBJ whole genome shotgun (WGS) entry which is preliminary data.</text>
</comment>
<dbReference type="CDD" id="cd19481">
    <property type="entry name" value="RecA-like_protease"/>
    <property type="match status" value="1"/>
</dbReference>
<evidence type="ECO:0000256" key="1">
    <source>
        <dbReference type="ARBA" id="ARBA00006914"/>
    </source>
</evidence>
<dbReference type="Gene3D" id="1.10.8.60">
    <property type="match status" value="1"/>
</dbReference>
<dbReference type="InterPro" id="IPR050221">
    <property type="entry name" value="26S_Proteasome_ATPase"/>
</dbReference>
<gene>
    <name evidence="5" type="ORF">H6F81_03645</name>
</gene>
<dbReference type="InterPro" id="IPR003959">
    <property type="entry name" value="ATPase_AAA_core"/>
</dbReference>
<sequence length="447" mass="51188">MTLDANAQTLQYALDYLARVIQWRITSSFHNQEQQAITIPQPPHDLLTAETPLTQFICKHQLNTAEQLTLLIALAPHLQADFFDQLITSQLPQAGDYPQIGGWRGKSHRGFLPTGETILFIVAGNQFSDRFRLQQLFHNEHLFVRERVLYLEPPADGEPLMSGKLIITQDYIDLFTQGHFSSPQFSINFPAQRISTEMEWEDLVLNTQTLDQIHDLKAWITHGSTILYDWGMKRKLKLGYRALFHGPPGTGKTLTASLLGKYTNKEVYKIDLSMVVSKFIGETEKNLANLFAKAESKDWILFFDEADALFSKRTNVRDAHDKYANQEVSYLLQRVENYDGLVILSSNFKSNIDDAFIRRFQAIIHFPLPSSKERLQIWQMAFPFQVELAEVVNLWELATTYELSGADIMNVVQYCCLQTLKRGDTVIHQEDLQAAIKREFGKAGKIV</sequence>
<comment type="similarity">
    <text evidence="1">Belongs to the AAA ATPase family.</text>
</comment>
<dbReference type="SMART" id="SM00382">
    <property type="entry name" value="AAA"/>
    <property type="match status" value="1"/>
</dbReference>
<dbReference type="Gene3D" id="3.40.50.300">
    <property type="entry name" value="P-loop containing nucleotide triphosphate hydrolases"/>
    <property type="match status" value="1"/>
</dbReference>
<dbReference type="Proteomes" id="UP000638897">
    <property type="component" value="Unassembled WGS sequence"/>
</dbReference>
<dbReference type="InterPro" id="IPR003593">
    <property type="entry name" value="AAA+_ATPase"/>
</dbReference>
<evidence type="ECO:0000256" key="2">
    <source>
        <dbReference type="ARBA" id="ARBA00022741"/>
    </source>
</evidence>
<feature type="domain" description="AAA+ ATPase" evidence="4">
    <location>
        <begin position="238"/>
        <end position="370"/>
    </location>
</feature>
<dbReference type="EMBL" id="JACJQC010000002">
    <property type="protein sequence ID" value="MBD2170344.1"/>
    <property type="molecule type" value="Genomic_DNA"/>
</dbReference>
<evidence type="ECO:0000256" key="3">
    <source>
        <dbReference type="ARBA" id="ARBA00022840"/>
    </source>
</evidence>
<accession>A0ABR7ZCI3</accession>
<dbReference type="GO" id="GO:0005524">
    <property type="term" value="F:ATP binding"/>
    <property type="evidence" value="ECO:0007669"/>
    <property type="project" value="UniProtKB-KW"/>
</dbReference>
<keyword evidence="6" id="KW-1185">Reference proteome</keyword>
<dbReference type="PANTHER" id="PTHR23073">
    <property type="entry name" value="26S PROTEASOME REGULATORY SUBUNIT"/>
    <property type="match status" value="1"/>
</dbReference>
<proteinExistence type="inferred from homology"/>
<protein>
    <submittedName>
        <fullName evidence="5">ATP-binding protein</fullName>
    </submittedName>
</protein>
<evidence type="ECO:0000259" key="4">
    <source>
        <dbReference type="SMART" id="SM00382"/>
    </source>
</evidence>
<dbReference type="SUPFAM" id="SSF52540">
    <property type="entry name" value="P-loop containing nucleoside triphosphate hydrolases"/>
    <property type="match status" value="1"/>
</dbReference>
<keyword evidence="3 5" id="KW-0067">ATP-binding</keyword>
<dbReference type="Pfam" id="PF00004">
    <property type="entry name" value="AAA"/>
    <property type="match status" value="1"/>
</dbReference>
<name>A0ABR7ZCI3_ANACY</name>
<evidence type="ECO:0000313" key="6">
    <source>
        <dbReference type="Proteomes" id="UP000638897"/>
    </source>
</evidence>
<evidence type="ECO:0000313" key="5">
    <source>
        <dbReference type="EMBL" id="MBD2170344.1"/>
    </source>
</evidence>
<organism evidence="5 6">
    <name type="scientific">Anabaena cylindrica FACHB-318</name>
    <dbReference type="NCBI Taxonomy" id="2692880"/>
    <lineage>
        <taxon>Bacteria</taxon>
        <taxon>Bacillati</taxon>
        <taxon>Cyanobacteriota</taxon>
        <taxon>Cyanophyceae</taxon>
        <taxon>Nostocales</taxon>
        <taxon>Nostocaceae</taxon>
        <taxon>Anabaena</taxon>
    </lineage>
</organism>